<gene>
    <name evidence="2" type="ORF">LMG29739_00649</name>
</gene>
<evidence type="ECO:0000313" key="2">
    <source>
        <dbReference type="EMBL" id="CAB3748979.1"/>
    </source>
</evidence>
<feature type="transmembrane region" description="Helical" evidence="1">
    <location>
        <begin position="54"/>
        <end position="74"/>
    </location>
</feature>
<dbReference type="AlphaFoldDB" id="A0A6J5D3S3"/>
<keyword evidence="1" id="KW-0812">Transmembrane</keyword>
<proteinExistence type="predicted"/>
<reference evidence="2 3" key="1">
    <citation type="submission" date="2020-04" db="EMBL/GenBank/DDBJ databases">
        <authorList>
            <person name="De Canck E."/>
        </authorList>
    </citation>
    <scope>NUCLEOTIDE SEQUENCE [LARGE SCALE GENOMIC DNA]</scope>
    <source>
        <strain evidence="2 3">LMG 29739</strain>
    </source>
</reference>
<keyword evidence="1" id="KW-0472">Membrane</keyword>
<sequence length="106" mass="12087">MWGFRVYPQSATRDDLLRTPKPGAPGAWLVVCRAVTYYVEMATMSWEAAMDAETIAGLMGLGVGLLVLVALSIFESRSYRREHDGEGMVHHWLAAHPMRQWMRRKH</sequence>
<dbReference type="EMBL" id="CADIKF010000003">
    <property type="protein sequence ID" value="CAB3748979.1"/>
    <property type="molecule type" value="Genomic_DNA"/>
</dbReference>
<evidence type="ECO:0000313" key="3">
    <source>
        <dbReference type="Proteomes" id="UP000494329"/>
    </source>
</evidence>
<evidence type="ECO:0000256" key="1">
    <source>
        <dbReference type="SAM" id="Phobius"/>
    </source>
</evidence>
<accession>A0A6J5D3S3</accession>
<dbReference type="Proteomes" id="UP000494329">
    <property type="component" value="Unassembled WGS sequence"/>
</dbReference>
<keyword evidence="3" id="KW-1185">Reference proteome</keyword>
<keyword evidence="1" id="KW-1133">Transmembrane helix</keyword>
<protein>
    <submittedName>
        <fullName evidence="2">Uncharacterized protein</fullName>
    </submittedName>
</protein>
<organism evidence="2 3">
    <name type="scientific">Paraburkholderia solisilvae</name>
    <dbReference type="NCBI Taxonomy" id="624376"/>
    <lineage>
        <taxon>Bacteria</taxon>
        <taxon>Pseudomonadati</taxon>
        <taxon>Pseudomonadota</taxon>
        <taxon>Betaproteobacteria</taxon>
        <taxon>Burkholderiales</taxon>
        <taxon>Burkholderiaceae</taxon>
        <taxon>Paraburkholderia</taxon>
    </lineage>
</organism>
<name>A0A6J5D3S3_9BURK</name>